<dbReference type="Pfam" id="PF05225">
    <property type="entry name" value="HTH_psq"/>
    <property type="match status" value="1"/>
</dbReference>
<evidence type="ECO:0000313" key="3">
    <source>
        <dbReference type="EMBL" id="KAJ8869138.1"/>
    </source>
</evidence>
<organism evidence="3 4">
    <name type="scientific">Dryococelus australis</name>
    <dbReference type="NCBI Taxonomy" id="614101"/>
    <lineage>
        <taxon>Eukaryota</taxon>
        <taxon>Metazoa</taxon>
        <taxon>Ecdysozoa</taxon>
        <taxon>Arthropoda</taxon>
        <taxon>Hexapoda</taxon>
        <taxon>Insecta</taxon>
        <taxon>Pterygota</taxon>
        <taxon>Neoptera</taxon>
        <taxon>Polyneoptera</taxon>
        <taxon>Phasmatodea</taxon>
        <taxon>Verophasmatodea</taxon>
        <taxon>Anareolatae</taxon>
        <taxon>Phasmatidae</taxon>
        <taxon>Eurycanthinae</taxon>
        <taxon>Dryococelus</taxon>
    </lineage>
</organism>
<evidence type="ECO:0000259" key="2">
    <source>
        <dbReference type="Pfam" id="PF05225"/>
    </source>
</evidence>
<gene>
    <name evidence="3" type="ORF">PR048_030706</name>
</gene>
<reference evidence="3 4" key="1">
    <citation type="submission" date="2023-02" db="EMBL/GenBank/DDBJ databases">
        <title>LHISI_Scaffold_Assembly.</title>
        <authorList>
            <person name="Stuart O.P."/>
            <person name="Cleave R."/>
            <person name="Magrath M.J.L."/>
            <person name="Mikheyev A.S."/>
        </authorList>
    </citation>
    <scope>NUCLEOTIDE SEQUENCE [LARGE SCALE GENOMIC DNA]</scope>
    <source>
        <strain evidence="3">Daus_M_001</strain>
        <tissue evidence="3">Leg muscle</tissue>
    </source>
</reference>
<name>A0ABQ9G9N2_9NEOP</name>
<sequence>MICRRRAPSEMVLLSSSKVELTFSDLTSVTKCTRSKLRSTIATRELRANALDADALRRNLLHPDWLPLIATRYRGTNLHGEFVFELASTSKSASRHRGIQHGGNDINGTRRQRSLTGGQRSEPRLEPIWCLVTILIRGRGGGGGHGGRAVILPASSQGRTRLHPRPSHVGIVADDAAGSEGFLVGFSVYTALSFRRRSMLASVTFIGSQGLAVNGTTRQLNGRQEPGILCVGDKIILPSSAAMLFVGWRRLRGSFRELPADSARTRRLLSHTCWPDKPMAARDPGDVRISVLLLAARGSEKRALRLIGYCLLRKVHYWLRCKLTILCASASHVRAIGTLDTRGSVTFMLYGLASVASKTPSNSSQTWRLNQGRVNVMRACSCRPYRFLTLDAQVHAPLKNRFQRETIVTRKLLSSLSFLKASAYLERFIVFKRLNERASDKGDNDARAQFPLTPKCEALCNVSLVLRAPMGPAIVAMLRVEHQPIRALTLATSVGNIARETDIGAGPRRRRRRIRRITFVCFIINKLAKSLGCQMAARSVATEHRSVMKTAEGSIATDSPKAALCIHTHTHTHTHNVFQLVHWTAPRAHWSCAASSYDPELAPSAVGFHSSGRRFALHGERTECNISFTGSQHGRKYLHEKLLSLYTITREMRVVLSLAHVYLADNAVFHSKRRGFQFPVQRQTALASGSHAGRKRLAVCSSRPVARREVPGRVTNGEAPARQISERMTEPDVLPSLFIPSITSYAQLDRRVAVFLQLGYNGEHPRTEDGVDRLFVFCTRGPTLTYPKGTQLSKTRGQQSAHFTTNSLYTEVKEAAYTSNSSCRGHRHWLTTCRKAVSQPAPALLIQNRDVNKTLSPATKAKRGSIPGRFAPDFRMWESCRTMPLVGGFPRGSPVPPPPPPFHSSAAPYSPRSLSSALDVESHPDLFTLITVDHVTLDSCVAQGALAAYRNGEMGLNECCRQYGITKPTLKRHLTVKTCPSASGFEILQPRRSELRHGETDRTCVVVSFVPTPAELARTTQWRNVGIQLRPRGAPHVLVLRSDWPGTRAGMEPATGNRTCPITKPGTKSARAKA</sequence>
<evidence type="ECO:0000256" key="1">
    <source>
        <dbReference type="SAM" id="MobiDB-lite"/>
    </source>
</evidence>
<feature type="region of interest" description="Disordered" evidence="1">
    <location>
        <begin position="1048"/>
        <end position="1074"/>
    </location>
</feature>
<keyword evidence="4" id="KW-1185">Reference proteome</keyword>
<feature type="region of interest" description="Disordered" evidence="1">
    <location>
        <begin position="93"/>
        <end position="121"/>
    </location>
</feature>
<proteinExistence type="predicted"/>
<protein>
    <recommendedName>
        <fullName evidence="2">HTH psq-type domain-containing protein</fullName>
    </recommendedName>
</protein>
<feature type="domain" description="HTH psq-type" evidence="2">
    <location>
        <begin position="945"/>
        <end position="976"/>
    </location>
</feature>
<accession>A0ABQ9G9N2</accession>
<evidence type="ECO:0000313" key="4">
    <source>
        <dbReference type="Proteomes" id="UP001159363"/>
    </source>
</evidence>
<dbReference type="EMBL" id="JARBHB010000014">
    <property type="protein sequence ID" value="KAJ8869138.1"/>
    <property type="molecule type" value="Genomic_DNA"/>
</dbReference>
<dbReference type="Proteomes" id="UP001159363">
    <property type="component" value="Chromosome 13"/>
</dbReference>
<dbReference type="InterPro" id="IPR007889">
    <property type="entry name" value="HTH_Psq"/>
</dbReference>
<comment type="caution">
    <text evidence="3">The sequence shown here is derived from an EMBL/GenBank/DDBJ whole genome shotgun (WGS) entry which is preliminary data.</text>
</comment>
<feature type="compositionally biased region" description="Polar residues" evidence="1">
    <location>
        <begin position="106"/>
        <end position="119"/>
    </location>
</feature>